<accession>A0ACC2SQT7</accession>
<reference evidence="1" key="1">
    <citation type="submission" date="2022-04" db="EMBL/GenBank/DDBJ databases">
        <title>Genome of the entomopathogenic fungus Entomophthora muscae.</title>
        <authorList>
            <person name="Elya C."/>
            <person name="Lovett B.R."/>
            <person name="Lee E."/>
            <person name="Macias A.M."/>
            <person name="Hajek A.E."/>
            <person name="De Bivort B.L."/>
            <person name="Kasson M.T."/>
            <person name="De Fine Licht H.H."/>
            <person name="Stajich J.E."/>
        </authorList>
    </citation>
    <scope>NUCLEOTIDE SEQUENCE</scope>
    <source>
        <strain evidence="1">Berkeley</strain>
    </source>
</reference>
<dbReference type="EMBL" id="QTSX02004431">
    <property type="protein sequence ID" value="KAJ9064695.1"/>
    <property type="molecule type" value="Genomic_DNA"/>
</dbReference>
<sequence>MGHEKSQNYKSYKDYSGGSSRRSDLPRITPIKNQPREGANLPTSPRRPSSYGSASKSREYTETSERHAPREAPKEVENKSKRKHPERREPPRLPVKQTFKSGTSFASSSQKDYVGRNDTARPRKTPDVISPRSSKYNDSKKLFPHPTAPQAEVSKYRTSPAISSNSRKPSITQGHKAHNSVSHISFHDLFPKPEIYKSPVSKPRMPEPEPEFTYQNIVCPFKQVSDQEMLRLQNNEAQVYETLDREINIEIYKKQVELLEINEQLTIANRLVKYIKKSEGKVSTTSPLVVSLKINWRPKRSKRKRALLDTPGTYNLRASSRATISSLKKAKTKALSLKNALPSRKKVEMGKLFARWEDGVFVRIHCSTCGREDFQDGELLLAHLEKLHNIKFNSLQECYAECGIRVPAHEVPCDHPCRSEPPLSTPPKANSDNGCLSVMYKQFQENKAQLYLEKPKIKIYDEDVDLHTFADALPAVTTAPVPLAMLHEKAKEKDVIQKSKDYQPTDKPMPSKTIPTQKCGSPLIHADLPCPPPLPGQDTSVIARLKLQEASRFHIHKKIIFGNIAKFDTADTNDSEASFFRWLVYLSGPSYAPELSSFISKVTFFLHPSYAPNHIVEVTSPPFQISRRGWGEFPVRAVLTFHDPRNKSIELNHNLTLGSGLEPHESEDTYTIELDRATDFVNPTVAPPPTPSESDDNGFVSPTLTGHSDAVLARLLTSFPIVATTPLPNLTYLPARSTAQLAEMSDALRQQLEWRRAREMLNAYSQETDLTMAPLDLKHLLLWCRFKDPHLVDLVHPPSGYCLVCGKFVSLATDNRCSACKFVCPKLDSSSASKILNTLPPGWDSNSGYDNSTGCLDIDGSSHESQLPPAALDFKATLAPGIPAAIHPGELQFTQEAISPLQLTPIDESCNSVISLATRLFLNALLGRVVKSQFQERHMLSAQETVSLTATATRPPAEISQLITPMHIYSGLTTPTADSQNLDFLTAAYSGVLSPPNSPNKSHASHSQL</sequence>
<organism evidence="1 2">
    <name type="scientific">Entomophthora muscae</name>
    <dbReference type="NCBI Taxonomy" id="34485"/>
    <lineage>
        <taxon>Eukaryota</taxon>
        <taxon>Fungi</taxon>
        <taxon>Fungi incertae sedis</taxon>
        <taxon>Zoopagomycota</taxon>
        <taxon>Entomophthoromycotina</taxon>
        <taxon>Entomophthoromycetes</taxon>
        <taxon>Entomophthorales</taxon>
        <taxon>Entomophthoraceae</taxon>
        <taxon>Entomophthora</taxon>
    </lineage>
</organism>
<dbReference type="Proteomes" id="UP001165960">
    <property type="component" value="Unassembled WGS sequence"/>
</dbReference>
<comment type="caution">
    <text evidence="1">The sequence shown here is derived from an EMBL/GenBank/DDBJ whole genome shotgun (WGS) entry which is preliminary data.</text>
</comment>
<gene>
    <name evidence="1" type="ORF">DSO57_1027729</name>
</gene>
<protein>
    <submittedName>
        <fullName evidence="1">Uncharacterized protein</fullName>
    </submittedName>
</protein>
<keyword evidence="2" id="KW-1185">Reference proteome</keyword>
<evidence type="ECO:0000313" key="1">
    <source>
        <dbReference type="EMBL" id="KAJ9064695.1"/>
    </source>
</evidence>
<evidence type="ECO:0000313" key="2">
    <source>
        <dbReference type="Proteomes" id="UP001165960"/>
    </source>
</evidence>
<proteinExistence type="predicted"/>
<name>A0ACC2SQT7_9FUNG</name>